<evidence type="ECO:0000313" key="6">
    <source>
        <dbReference type="EMBL" id="EKF55150.1"/>
    </source>
</evidence>
<dbReference type="AlphaFoldDB" id="K2PRF1"/>
<feature type="active site" description="Charge relay system" evidence="4">
    <location>
        <position position="266"/>
    </location>
</feature>
<keyword evidence="2" id="KW-0719">Serine esterase</keyword>
<dbReference type="InterPro" id="IPR000952">
    <property type="entry name" value="AB_hydrolase_4_CS"/>
</dbReference>
<dbReference type="PANTHER" id="PTHR10794">
    <property type="entry name" value="ABHYDROLASE DOMAIN-CONTAINING PROTEIN"/>
    <property type="match status" value="1"/>
</dbReference>
<dbReference type="Pfam" id="PF12146">
    <property type="entry name" value="Hydrolase_4"/>
    <property type="match status" value="1"/>
</dbReference>
<keyword evidence="7" id="KW-1185">Reference proteome</keyword>
<dbReference type="RefSeq" id="WP_008991643.1">
    <property type="nucleotide sequence ID" value="NZ_AMSG01000010.1"/>
</dbReference>
<dbReference type="PIRSF" id="PIRSF005211">
    <property type="entry name" value="Ab_hydro_YheT"/>
    <property type="match status" value="1"/>
</dbReference>
<dbReference type="PANTHER" id="PTHR10794:SF94">
    <property type="entry name" value="ESTERASE YHET-RELATED"/>
    <property type="match status" value="1"/>
</dbReference>
<reference evidence="6 7" key="1">
    <citation type="journal article" date="2012" name="J. Bacteriol.">
        <title>Genome Sequence of Galbibacter marinum Type Strain ck-I2-15.</title>
        <authorList>
            <person name="Lai Q."/>
            <person name="Li C."/>
            <person name="Shao Z."/>
        </authorList>
    </citation>
    <scope>NUCLEOTIDE SEQUENCE [LARGE SCALE GENOMIC DNA]</scope>
    <source>
        <strain evidence="7">ck-I2-15</strain>
    </source>
</reference>
<evidence type="ECO:0000256" key="2">
    <source>
        <dbReference type="ARBA" id="ARBA00022487"/>
    </source>
</evidence>
<evidence type="ECO:0000256" key="4">
    <source>
        <dbReference type="PIRSR" id="PIRSR005211-1"/>
    </source>
</evidence>
<organism evidence="6 7">
    <name type="scientific">Galbibacter marinus</name>
    <dbReference type="NCBI Taxonomy" id="555500"/>
    <lineage>
        <taxon>Bacteria</taxon>
        <taxon>Pseudomonadati</taxon>
        <taxon>Bacteroidota</taxon>
        <taxon>Flavobacteriia</taxon>
        <taxon>Flavobacteriales</taxon>
        <taxon>Flavobacteriaceae</taxon>
        <taxon>Galbibacter</taxon>
    </lineage>
</organism>
<keyword evidence="3 6" id="KW-0378">Hydrolase</keyword>
<evidence type="ECO:0000259" key="5">
    <source>
        <dbReference type="Pfam" id="PF12146"/>
    </source>
</evidence>
<dbReference type="InterPro" id="IPR022742">
    <property type="entry name" value="Hydrolase_4"/>
</dbReference>
<sequence>MPLLSSTYRPPIPFRNGHFSTVFASGMRKIENIQLHRTQLPTPDGDSLDLDWSKTANTTSSLAIIVHGLEGDSSRPYMRGSVRAFNHHNIDAVCLNLRGCGGGPNKLYTSYHSGKSDDLKIVVDSIVSKNHYQHIYLNGFSLGANIILKYLGEQDYPDQIKAAVAVSAPCDLYGTMLELHKSKNWIYAYRFKKTLLEKLRQKQLLFPDRIDINAINSIRTLKDFDDIYTSKAHGFIDAEDYYRKSSSLQYLSQIKIPTLILNALNDSFLSPSCFPKEIAKNHPFLFFESPAYGGHVGFFKYGEFYYNEQRTIEFIQDLR</sequence>
<evidence type="ECO:0000313" key="7">
    <source>
        <dbReference type="Proteomes" id="UP000007364"/>
    </source>
</evidence>
<protein>
    <submittedName>
        <fullName evidence="6">Alpha/beta hydrolase fold protein</fullName>
    </submittedName>
</protein>
<dbReference type="GO" id="GO:0034338">
    <property type="term" value="F:short-chain carboxylesterase activity"/>
    <property type="evidence" value="ECO:0007669"/>
    <property type="project" value="TreeGrafter"/>
</dbReference>
<evidence type="ECO:0000256" key="3">
    <source>
        <dbReference type="ARBA" id="ARBA00022801"/>
    </source>
</evidence>
<dbReference type="OrthoDB" id="332676at2"/>
<comment type="similarity">
    <text evidence="1">Belongs to the AB hydrolase superfamily. AB hydrolase 4 family.</text>
</comment>
<dbReference type="Gene3D" id="3.40.50.1820">
    <property type="entry name" value="alpha/beta hydrolase"/>
    <property type="match status" value="1"/>
</dbReference>
<feature type="domain" description="Serine aminopeptidase S33" evidence="5">
    <location>
        <begin position="63"/>
        <end position="271"/>
    </location>
</feature>
<name>K2PRF1_9FLAO</name>
<dbReference type="InterPro" id="IPR029058">
    <property type="entry name" value="AB_hydrolase_fold"/>
</dbReference>
<gene>
    <name evidence="6" type="ORF">I215_08972</name>
</gene>
<comment type="caution">
    <text evidence="6">The sequence shown here is derived from an EMBL/GenBank/DDBJ whole genome shotgun (WGS) entry which is preliminary data.</text>
</comment>
<dbReference type="GO" id="GO:0047372">
    <property type="term" value="F:monoacylglycerol lipase activity"/>
    <property type="evidence" value="ECO:0007669"/>
    <property type="project" value="TreeGrafter"/>
</dbReference>
<feature type="active site" description="Charge relay system" evidence="4">
    <location>
        <position position="295"/>
    </location>
</feature>
<feature type="active site" description="Charge relay system" evidence="4">
    <location>
        <position position="141"/>
    </location>
</feature>
<accession>K2PRF1</accession>
<proteinExistence type="inferred from homology"/>
<dbReference type="Proteomes" id="UP000007364">
    <property type="component" value="Unassembled WGS sequence"/>
</dbReference>
<dbReference type="eggNOG" id="COG0429">
    <property type="taxonomic scope" value="Bacteria"/>
</dbReference>
<dbReference type="SUPFAM" id="SSF53474">
    <property type="entry name" value="alpha/beta-Hydrolases"/>
    <property type="match status" value="1"/>
</dbReference>
<dbReference type="PROSITE" id="PS01133">
    <property type="entry name" value="UPF0017"/>
    <property type="match status" value="1"/>
</dbReference>
<dbReference type="InterPro" id="IPR050960">
    <property type="entry name" value="AB_hydrolase_4_sf"/>
</dbReference>
<dbReference type="EMBL" id="AMSG01000010">
    <property type="protein sequence ID" value="EKF55150.1"/>
    <property type="molecule type" value="Genomic_DNA"/>
</dbReference>
<evidence type="ECO:0000256" key="1">
    <source>
        <dbReference type="ARBA" id="ARBA00010884"/>
    </source>
</evidence>
<dbReference type="InterPro" id="IPR012020">
    <property type="entry name" value="ABHD4"/>
</dbReference>